<feature type="compositionally biased region" description="Polar residues" evidence="1">
    <location>
        <begin position="65"/>
        <end position="77"/>
    </location>
</feature>
<feature type="compositionally biased region" description="Pro residues" evidence="1">
    <location>
        <begin position="159"/>
        <end position="169"/>
    </location>
</feature>
<name>A0A550C5Q4_9AGAR</name>
<dbReference type="PRINTS" id="PR01217">
    <property type="entry name" value="PRICHEXTENSN"/>
</dbReference>
<feature type="compositionally biased region" description="Low complexity" evidence="1">
    <location>
        <begin position="129"/>
        <end position="145"/>
    </location>
</feature>
<dbReference type="OrthoDB" id="344220at2759"/>
<dbReference type="AlphaFoldDB" id="A0A550C5Q4"/>
<gene>
    <name evidence="2" type="ORF">BD626DRAFT_632633</name>
</gene>
<dbReference type="Proteomes" id="UP000320762">
    <property type="component" value="Unassembled WGS sequence"/>
</dbReference>
<evidence type="ECO:0000313" key="3">
    <source>
        <dbReference type="Proteomes" id="UP000320762"/>
    </source>
</evidence>
<accession>A0A550C5Q4</accession>
<comment type="caution">
    <text evidence="2">The sequence shown here is derived from an EMBL/GenBank/DDBJ whole genome shotgun (WGS) entry which is preliminary data.</text>
</comment>
<proteinExistence type="predicted"/>
<sequence>MDFNDLHPIDDMSHRYFIDPMFLEHGHLAKPQPDYTPRTGFVWPVTNPVLEEDKLKQKTAGATRLATQAPGTPTETEGPQLGGQPGGKTDALHGSTRKIQNTQLLMNSMFTASRHLEKNRTQPAPVPPAAAAQPSHPAPTPASTQGQPPVAPAAKSAPTPAPTGPPEPPAKGSRGPERRRRNGTLQNASTPAASHPTPAVGTPGPSHPTPGPS</sequence>
<reference evidence="2 3" key="1">
    <citation type="journal article" date="2019" name="New Phytol.">
        <title>Comparative genomics reveals unique wood-decay strategies and fruiting body development in the Schizophyllaceae.</title>
        <authorList>
            <person name="Almasi E."/>
            <person name="Sahu N."/>
            <person name="Krizsan K."/>
            <person name="Balint B."/>
            <person name="Kovacs G.M."/>
            <person name="Kiss B."/>
            <person name="Cseklye J."/>
            <person name="Drula E."/>
            <person name="Henrissat B."/>
            <person name="Nagy I."/>
            <person name="Chovatia M."/>
            <person name="Adam C."/>
            <person name="LaButti K."/>
            <person name="Lipzen A."/>
            <person name="Riley R."/>
            <person name="Grigoriev I.V."/>
            <person name="Nagy L.G."/>
        </authorList>
    </citation>
    <scope>NUCLEOTIDE SEQUENCE [LARGE SCALE GENOMIC DNA]</scope>
    <source>
        <strain evidence="2 3">NL-1724</strain>
    </source>
</reference>
<protein>
    <submittedName>
        <fullName evidence="2">Uncharacterized protein</fullName>
    </submittedName>
</protein>
<dbReference type="EMBL" id="VDMD01000023">
    <property type="protein sequence ID" value="TRM60139.1"/>
    <property type="molecule type" value="Genomic_DNA"/>
</dbReference>
<keyword evidence="3" id="KW-1185">Reference proteome</keyword>
<evidence type="ECO:0000313" key="2">
    <source>
        <dbReference type="EMBL" id="TRM60139.1"/>
    </source>
</evidence>
<feature type="region of interest" description="Disordered" evidence="1">
    <location>
        <begin position="56"/>
        <end position="93"/>
    </location>
</feature>
<feature type="compositionally biased region" description="Low complexity" evidence="1">
    <location>
        <begin position="188"/>
        <end position="204"/>
    </location>
</feature>
<feature type="region of interest" description="Disordered" evidence="1">
    <location>
        <begin position="117"/>
        <end position="213"/>
    </location>
</feature>
<evidence type="ECO:0000256" key="1">
    <source>
        <dbReference type="SAM" id="MobiDB-lite"/>
    </source>
</evidence>
<organism evidence="2 3">
    <name type="scientific">Schizophyllum amplum</name>
    <dbReference type="NCBI Taxonomy" id="97359"/>
    <lineage>
        <taxon>Eukaryota</taxon>
        <taxon>Fungi</taxon>
        <taxon>Dikarya</taxon>
        <taxon>Basidiomycota</taxon>
        <taxon>Agaricomycotina</taxon>
        <taxon>Agaricomycetes</taxon>
        <taxon>Agaricomycetidae</taxon>
        <taxon>Agaricales</taxon>
        <taxon>Schizophyllaceae</taxon>
        <taxon>Schizophyllum</taxon>
    </lineage>
</organism>